<gene>
    <name evidence="4 7" type="primary">arc</name>
    <name evidence="7" type="ORF">IU470_12070</name>
</gene>
<dbReference type="InterPro" id="IPR003593">
    <property type="entry name" value="AAA+_ATPase"/>
</dbReference>
<comment type="subunit">
    <text evidence="4">Homohexamer. Assembles into a hexameric ring structure.</text>
</comment>
<evidence type="ECO:0000259" key="6">
    <source>
        <dbReference type="SMART" id="SM00382"/>
    </source>
</evidence>
<dbReference type="NCBIfam" id="TIGR03689">
    <property type="entry name" value="pup_AAA"/>
    <property type="match status" value="1"/>
</dbReference>
<dbReference type="SMART" id="SM00382">
    <property type="entry name" value="AAA"/>
    <property type="match status" value="1"/>
</dbReference>
<feature type="coiled-coil region" evidence="4">
    <location>
        <begin position="43"/>
        <end position="70"/>
    </location>
</feature>
<evidence type="ECO:0000256" key="3">
    <source>
        <dbReference type="ARBA" id="ARBA00023054"/>
    </source>
</evidence>
<dbReference type="InterPro" id="IPR041626">
    <property type="entry name" value="Prot_ATP_ID_OB_N"/>
</dbReference>
<feature type="binding site" evidence="4">
    <location>
        <begin position="273"/>
        <end position="278"/>
    </location>
    <ligand>
        <name>ATP</name>
        <dbReference type="ChEBI" id="CHEBI:30616"/>
    </ligand>
</feature>
<dbReference type="Gene3D" id="1.20.5.170">
    <property type="match status" value="1"/>
</dbReference>
<accession>A0ABS0C7U4</accession>
<evidence type="ECO:0000256" key="1">
    <source>
        <dbReference type="ARBA" id="ARBA00022741"/>
    </source>
</evidence>
<dbReference type="Pfam" id="PF17758">
    <property type="entry name" value="Prot_ATP_ID_OB_N"/>
    <property type="match status" value="1"/>
</dbReference>
<comment type="similarity">
    <text evidence="4 5">Belongs to the AAA ATPase family.</text>
</comment>
<sequence length="586" mass="65180">MSPIENSDSAAWRELEAVRAEAAALRRQLADSPDRTRELEARIDSLTIRNTKLMDTLKEARQQLVALREEVDRLGQPPSGYGILIGVYDDQTVDVFTSGRKMRLTCSPNIETSTLEYGQTVRLNEALTVVEAGHYDAVGEIGTLREILDDGRRALVVGHADEERVVWLAGPLAKVAEMDDLDDPDSPIRKLRPGDSLLVDSKAGFAFERIPKAEVEDLVLEEVPDVDYGDIGGLGRQIEQIRDAVELPFLHKDLFREYALRPPKGVLLYGPPGCGKTLIAKAVANSLAKKIAEARGEDAKEAKSYFLNIKGPELLNKFVGETERHIRIIFQRAREKASEGTPVIVFFDEMDSIFRTRGSGVSSDVETTVVPQLLSEIDGVEGLENVIVIGASNREDMIDPAILRPGRLDVKIKIERPDAESAQDIFSKYLTEHLPLHDDDLAEFGGDKSLCINAMIERVVDRMYAESEDNRFLEVTYANGDKEVLYFKDFNSGAMIQNIVDRSKKYAIKAVLDTGNPGLRIQHLYDSIVDEFSENEDLPNTTNPDDWARISGKKGERIVYIRTLVTGKNASASRAIDTESNTGQYL</sequence>
<dbReference type="InterPro" id="IPR012340">
    <property type="entry name" value="NA-bd_OB-fold"/>
</dbReference>
<keyword evidence="1 4" id="KW-0547">Nucleotide-binding</keyword>
<dbReference type="InterPro" id="IPR032501">
    <property type="entry name" value="Prot_ATP_ID_OB_2nd"/>
</dbReference>
<evidence type="ECO:0000313" key="7">
    <source>
        <dbReference type="EMBL" id="MBF6225836.1"/>
    </source>
</evidence>
<keyword evidence="2 4" id="KW-0067">ATP-binding</keyword>
<reference evidence="7 8" key="1">
    <citation type="submission" date="2020-10" db="EMBL/GenBank/DDBJ databases">
        <title>Identification of Nocardia species via Next-generation sequencing and recognition of intraspecies genetic diversity.</title>
        <authorList>
            <person name="Li P."/>
            <person name="Li P."/>
            <person name="Lu B."/>
        </authorList>
    </citation>
    <scope>NUCLEOTIDE SEQUENCE [LARGE SCALE GENOMIC DNA]</scope>
    <source>
        <strain evidence="7 8">N-11</strain>
    </source>
</reference>
<evidence type="ECO:0000256" key="5">
    <source>
        <dbReference type="RuleBase" id="RU003651"/>
    </source>
</evidence>
<evidence type="ECO:0000256" key="4">
    <source>
        <dbReference type="HAMAP-Rule" id="MF_02112"/>
    </source>
</evidence>
<evidence type="ECO:0000256" key="2">
    <source>
        <dbReference type="ARBA" id="ARBA00022840"/>
    </source>
</evidence>
<protein>
    <recommendedName>
        <fullName evidence="4">AAA ATPase forming ring-shaped complexes</fullName>
        <shortName evidence="4">ARC</shortName>
    </recommendedName>
</protein>
<dbReference type="InterPro" id="IPR022482">
    <property type="entry name" value="Proteasome_ATPase"/>
</dbReference>
<dbReference type="PROSITE" id="PS00674">
    <property type="entry name" value="AAA"/>
    <property type="match status" value="1"/>
</dbReference>
<organism evidence="7 8">
    <name type="scientific">Nocardia abscessus</name>
    <dbReference type="NCBI Taxonomy" id="120957"/>
    <lineage>
        <taxon>Bacteria</taxon>
        <taxon>Bacillati</taxon>
        <taxon>Actinomycetota</taxon>
        <taxon>Actinomycetes</taxon>
        <taxon>Mycobacteriales</taxon>
        <taxon>Nocardiaceae</taxon>
        <taxon>Nocardia</taxon>
    </lineage>
</organism>
<dbReference type="Pfam" id="PF16450">
    <property type="entry name" value="Prot_ATP_ID_OB_C"/>
    <property type="match status" value="1"/>
</dbReference>
<dbReference type="EMBL" id="JADLRE010000008">
    <property type="protein sequence ID" value="MBF6225836.1"/>
    <property type="molecule type" value="Genomic_DNA"/>
</dbReference>
<dbReference type="Pfam" id="PF00004">
    <property type="entry name" value="AAA"/>
    <property type="match status" value="1"/>
</dbReference>
<dbReference type="Gene3D" id="2.40.50.140">
    <property type="entry name" value="Nucleic acid-binding proteins"/>
    <property type="match status" value="2"/>
</dbReference>
<dbReference type="PANTHER" id="PTHR23077:SF144">
    <property type="entry name" value="PROTEASOME-ASSOCIATED ATPASE"/>
    <property type="match status" value="1"/>
</dbReference>
<dbReference type="SUPFAM" id="SSF52540">
    <property type="entry name" value="P-loop containing nucleoside triphosphate hydrolases"/>
    <property type="match status" value="1"/>
</dbReference>
<dbReference type="RefSeq" id="WP_181723369.1">
    <property type="nucleotide sequence ID" value="NZ_JADLPR010000008.1"/>
</dbReference>
<name>A0ABS0C7U4_9NOCA</name>
<dbReference type="InterPro" id="IPR003960">
    <property type="entry name" value="ATPase_AAA_CS"/>
</dbReference>
<keyword evidence="7" id="KW-0647">Proteasome</keyword>
<dbReference type="InterPro" id="IPR050168">
    <property type="entry name" value="AAA_ATPase_domain"/>
</dbReference>
<dbReference type="Gene3D" id="1.10.8.60">
    <property type="match status" value="1"/>
</dbReference>
<dbReference type="Proteomes" id="UP000807309">
    <property type="component" value="Unassembled WGS sequence"/>
</dbReference>
<dbReference type="Gene3D" id="3.40.50.300">
    <property type="entry name" value="P-loop containing nucleotide triphosphate hydrolases"/>
    <property type="match status" value="1"/>
</dbReference>
<comment type="caution">
    <text evidence="7">The sequence shown here is derived from an EMBL/GenBank/DDBJ whole genome shotgun (WGS) entry which is preliminary data.</text>
</comment>
<dbReference type="GO" id="GO:0000502">
    <property type="term" value="C:proteasome complex"/>
    <property type="evidence" value="ECO:0007669"/>
    <property type="project" value="UniProtKB-KW"/>
</dbReference>
<dbReference type="PANTHER" id="PTHR23077">
    <property type="entry name" value="AAA-FAMILY ATPASE"/>
    <property type="match status" value="1"/>
</dbReference>
<keyword evidence="8" id="KW-1185">Reference proteome</keyword>
<feature type="domain" description="AAA+ ATPase" evidence="6">
    <location>
        <begin position="262"/>
        <end position="418"/>
    </location>
</feature>
<evidence type="ECO:0000313" key="8">
    <source>
        <dbReference type="Proteomes" id="UP000807309"/>
    </source>
</evidence>
<proteinExistence type="inferred from homology"/>
<dbReference type="HAMAP" id="MF_02112">
    <property type="entry name" value="ARC_ATPase"/>
    <property type="match status" value="1"/>
</dbReference>
<dbReference type="InterPro" id="IPR027417">
    <property type="entry name" value="P-loop_NTPase"/>
</dbReference>
<dbReference type="InterPro" id="IPR003959">
    <property type="entry name" value="ATPase_AAA_core"/>
</dbReference>
<keyword evidence="3 4" id="KW-0175">Coiled coil</keyword>